<dbReference type="Pfam" id="PF13568">
    <property type="entry name" value="OMP_b-brl_2"/>
    <property type="match status" value="1"/>
</dbReference>
<organism evidence="3 4">
    <name type="scientific">Segatella baroniae F0067</name>
    <dbReference type="NCBI Taxonomy" id="1115809"/>
    <lineage>
        <taxon>Bacteria</taxon>
        <taxon>Pseudomonadati</taxon>
        <taxon>Bacteroidota</taxon>
        <taxon>Bacteroidia</taxon>
        <taxon>Bacteroidales</taxon>
        <taxon>Prevotellaceae</taxon>
        <taxon>Segatella</taxon>
    </lineage>
</organism>
<dbReference type="AlphaFoldDB" id="U2P492"/>
<reference evidence="3 4" key="1">
    <citation type="submission" date="2013-08" db="EMBL/GenBank/DDBJ databases">
        <authorList>
            <person name="Durkin A.S."/>
            <person name="Haft D.R."/>
            <person name="McCorrison J."/>
            <person name="Torralba M."/>
            <person name="Gillis M."/>
            <person name="Haft D.H."/>
            <person name="Methe B."/>
            <person name="Sutton G."/>
            <person name="Nelson K.E."/>
        </authorList>
    </citation>
    <scope>NUCLEOTIDE SEQUENCE [LARGE SCALE GENOMIC DNA]</scope>
    <source>
        <strain evidence="3 4">F0067</strain>
    </source>
</reference>
<proteinExistence type="predicted"/>
<dbReference type="InterPro" id="IPR025665">
    <property type="entry name" value="Beta-barrel_OMP_2"/>
</dbReference>
<comment type="caution">
    <text evidence="3">The sequence shown here is derived from an EMBL/GenBank/DDBJ whole genome shotgun (WGS) entry which is preliminary data.</text>
</comment>
<feature type="chain" id="PRO_5004632583" evidence="1">
    <location>
        <begin position="21"/>
        <end position="207"/>
    </location>
</feature>
<gene>
    <name evidence="3" type="ORF">HMPREF9135_1431</name>
</gene>
<name>U2P492_9BACT</name>
<keyword evidence="4" id="KW-1185">Reference proteome</keyword>
<dbReference type="RefSeq" id="WP_021590490.1">
    <property type="nucleotide sequence ID" value="NZ_AWEY01000038.1"/>
</dbReference>
<keyword evidence="1" id="KW-0732">Signal</keyword>
<dbReference type="Proteomes" id="UP000016648">
    <property type="component" value="Unassembled WGS sequence"/>
</dbReference>
<dbReference type="PATRIC" id="fig|1115809.3.peg.2203"/>
<protein>
    <submittedName>
        <fullName evidence="3">Outer membrane protein beta-barrel domain protein</fullName>
    </submittedName>
</protein>
<dbReference type="EMBL" id="AWEY01000038">
    <property type="protein sequence ID" value="ERK38499.1"/>
    <property type="molecule type" value="Genomic_DNA"/>
</dbReference>
<feature type="signal peptide" evidence="1">
    <location>
        <begin position="1"/>
        <end position="20"/>
    </location>
</feature>
<accession>U2P492</accession>
<evidence type="ECO:0000313" key="4">
    <source>
        <dbReference type="Proteomes" id="UP000016648"/>
    </source>
</evidence>
<sequence length="207" mass="22908">MMRKYLFAIILSGISLYSMAQHAVGVTTVKPYVGLSYAAMFNGDLDFRKGLAVGIDLEKRLAKWFAVSGGLAYAPLGGRYNDTYSTSFIWKHDYITMPITANFYPVRGLAFKVGLQPGLSIANRQEGTGNSMIVMRDMDGDMKSYDLAAPVAVSYELYNIVLDVRWNIGLISVGSSNPWRGSSSMHDSHLSGANFAYQFTIGYQFEM</sequence>
<evidence type="ECO:0000259" key="2">
    <source>
        <dbReference type="Pfam" id="PF13568"/>
    </source>
</evidence>
<evidence type="ECO:0000256" key="1">
    <source>
        <dbReference type="SAM" id="SignalP"/>
    </source>
</evidence>
<feature type="domain" description="Outer membrane protein beta-barrel" evidence="2">
    <location>
        <begin position="32"/>
        <end position="173"/>
    </location>
</feature>
<evidence type="ECO:0000313" key="3">
    <source>
        <dbReference type="EMBL" id="ERK38499.1"/>
    </source>
</evidence>